<feature type="region of interest" description="Disordered" evidence="5">
    <location>
        <begin position="581"/>
        <end position="600"/>
    </location>
</feature>
<feature type="compositionally biased region" description="Low complexity" evidence="5">
    <location>
        <begin position="582"/>
        <end position="600"/>
    </location>
</feature>
<dbReference type="Proteomes" id="UP000009131">
    <property type="component" value="Unassembled WGS sequence"/>
</dbReference>
<evidence type="ECO:0000256" key="4">
    <source>
        <dbReference type="PROSITE-ProRule" id="PRU00023"/>
    </source>
</evidence>
<feature type="compositionally biased region" description="Polar residues" evidence="5">
    <location>
        <begin position="441"/>
        <end position="452"/>
    </location>
</feature>
<feature type="repeat" description="ANK" evidence="4">
    <location>
        <begin position="108"/>
        <end position="140"/>
    </location>
</feature>
<feature type="compositionally biased region" description="Polar residues" evidence="5">
    <location>
        <begin position="280"/>
        <end position="298"/>
    </location>
</feature>
<evidence type="ECO:0000256" key="5">
    <source>
        <dbReference type="SAM" id="MobiDB-lite"/>
    </source>
</evidence>
<dbReference type="InterPro" id="IPR036770">
    <property type="entry name" value="Ankyrin_rpt-contain_sf"/>
</dbReference>
<dbReference type="InParanoid" id="G7E7K1"/>
<feature type="region of interest" description="Disordered" evidence="5">
    <location>
        <begin position="693"/>
        <end position="729"/>
    </location>
</feature>
<dbReference type="Gene3D" id="1.25.40.20">
    <property type="entry name" value="Ankyrin repeat-containing domain"/>
    <property type="match status" value="1"/>
</dbReference>
<dbReference type="EMBL" id="BABT02000165">
    <property type="protein sequence ID" value="GAA98811.1"/>
    <property type="molecule type" value="Genomic_DNA"/>
</dbReference>
<dbReference type="PANTHER" id="PTHR24161">
    <property type="entry name" value="ANK_REP_REGION DOMAIN-CONTAINING PROTEIN-RELATED"/>
    <property type="match status" value="1"/>
</dbReference>
<dbReference type="AlphaFoldDB" id="G7E7K1"/>
<name>G7E7K1_MIXOS</name>
<dbReference type="eggNOG" id="KOG4177">
    <property type="taxonomic scope" value="Eukaryota"/>
</dbReference>
<evidence type="ECO:0000313" key="7">
    <source>
        <dbReference type="Proteomes" id="UP000009131"/>
    </source>
</evidence>
<dbReference type="SMART" id="SM00248">
    <property type="entry name" value="ANK"/>
    <property type="match status" value="3"/>
</dbReference>
<keyword evidence="3 4" id="KW-0040">ANK repeat</keyword>
<keyword evidence="2" id="KW-0677">Repeat</keyword>
<dbReference type="PROSITE" id="PS50297">
    <property type="entry name" value="ANK_REP_REGION"/>
    <property type="match status" value="2"/>
</dbReference>
<organism evidence="6 7">
    <name type="scientific">Mixia osmundae (strain CBS 9802 / IAM 14324 / JCM 22182 / KY 12970)</name>
    <dbReference type="NCBI Taxonomy" id="764103"/>
    <lineage>
        <taxon>Eukaryota</taxon>
        <taxon>Fungi</taxon>
        <taxon>Dikarya</taxon>
        <taxon>Basidiomycota</taxon>
        <taxon>Pucciniomycotina</taxon>
        <taxon>Mixiomycetes</taxon>
        <taxon>Mixiales</taxon>
        <taxon>Mixiaceae</taxon>
        <taxon>Mixia</taxon>
    </lineage>
</organism>
<feature type="compositionally biased region" description="Low complexity" evidence="5">
    <location>
        <begin position="359"/>
        <end position="372"/>
    </location>
</feature>
<feature type="region of interest" description="Disordered" evidence="5">
    <location>
        <begin position="428"/>
        <end position="468"/>
    </location>
</feature>
<feature type="compositionally biased region" description="Low complexity" evidence="5">
    <location>
        <begin position="710"/>
        <end position="729"/>
    </location>
</feature>
<feature type="compositionally biased region" description="Polar residues" evidence="5">
    <location>
        <begin position="337"/>
        <end position="350"/>
    </location>
</feature>
<dbReference type="SUPFAM" id="SSF48403">
    <property type="entry name" value="Ankyrin repeat"/>
    <property type="match status" value="1"/>
</dbReference>
<dbReference type="PROSITE" id="PS50088">
    <property type="entry name" value="ANK_REPEAT"/>
    <property type="match status" value="2"/>
</dbReference>
<feature type="region of interest" description="Disordered" evidence="5">
    <location>
        <begin position="550"/>
        <end position="572"/>
    </location>
</feature>
<proteinExistence type="predicted"/>
<dbReference type="InterPro" id="IPR002110">
    <property type="entry name" value="Ankyrin_rpt"/>
</dbReference>
<feature type="compositionally biased region" description="Pro residues" evidence="5">
    <location>
        <begin position="876"/>
        <end position="887"/>
    </location>
</feature>
<keyword evidence="7" id="KW-1185">Reference proteome</keyword>
<feature type="compositionally biased region" description="Low complexity" evidence="5">
    <location>
        <begin position="820"/>
        <end position="852"/>
    </location>
</feature>
<feature type="region of interest" description="Disordered" evidence="5">
    <location>
        <begin position="744"/>
        <end position="902"/>
    </location>
</feature>
<reference evidence="6 7" key="1">
    <citation type="journal article" date="2011" name="J. Gen. Appl. Microbiol.">
        <title>Draft genome sequencing of the enigmatic basidiomycete Mixia osmundae.</title>
        <authorList>
            <person name="Nishida H."/>
            <person name="Nagatsuka Y."/>
            <person name="Sugiyama J."/>
        </authorList>
    </citation>
    <scope>NUCLEOTIDE SEQUENCE [LARGE SCALE GENOMIC DNA]</scope>
    <source>
        <strain evidence="7">CBS 9802 / IAM 14324 / JCM 22182 / KY 12970</strain>
    </source>
</reference>
<comment type="caution">
    <text evidence="6">The sequence shown here is derived from an EMBL/GenBank/DDBJ whole genome shotgun (WGS) entry which is preliminary data.</text>
</comment>
<dbReference type="STRING" id="764103.G7E7K1"/>
<feature type="compositionally biased region" description="Polar residues" evidence="5">
    <location>
        <begin position="550"/>
        <end position="559"/>
    </location>
</feature>
<gene>
    <name evidence="6" type="primary">Mo05499</name>
    <name evidence="6" type="ORF">E5Q_05499</name>
</gene>
<reference evidence="6 7" key="2">
    <citation type="journal article" date="2012" name="Open Biol.">
        <title>Characteristics of nucleosomes and linker DNA regions on the genome of the basidiomycete Mixia osmundae revealed by mono- and dinucleosome mapping.</title>
        <authorList>
            <person name="Nishida H."/>
            <person name="Kondo S."/>
            <person name="Matsumoto T."/>
            <person name="Suzuki Y."/>
            <person name="Yoshikawa H."/>
            <person name="Taylor T.D."/>
            <person name="Sugiyama J."/>
        </authorList>
    </citation>
    <scope>NUCLEOTIDE SEQUENCE [LARGE SCALE GENOMIC DNA]</scope>
    <source>
        <strain evidence="7">CBS 9802 / IAM 14324 / JCM 22182 / KY 12970</strain>
    </source>
</reference>
<evidence type="ECO:0000256" key="2">
    <source>
        <dbReference type="ARBA" id="ARBA00022737"/>
    </source>
</evidence>
<sequence>MVGPVNVASIAHSKASSRYGVVTDFKNLNLHSAAARGNIGLVTFALTNGQPVNSLLNGILPIHAAAAHGNQAVVLMLIEHGADVNAIRLSHKDVGDKKQRAKEAIGTTGSTPLHFAASNGHAAVAELLLAHGARPDMLEKNGLSPADLAMQQGHENVVEVLRNWEDAFGPAEASPIKLNRANTNSSAMNLLVRRRNSQVRLGHRQSHTSLRNLALNNELAKENLASRLGKEPKPLRLVSNSNHEPKHGSSPLRPVPPSTSISERPAGLTLSSLPAAVATGSDTSSAGQPSDLSASVHAQTDGDDEPLTPLTSVASGSMTSPGSRSSLEGSRPPQGSLRRQSAASDYSRSTEGLVRAHSRSSTSRLSMSSIRRPNLFQQKLRRTGSSDDATPTSPTIGSPDFGLDLLLSEGAERVSTIGGRIVINVDDEERRSVDSDESPTPLETSPLKSASARSRHDSIASTSSSVSRRPQAIYGVAGNTASAERVMIAAGTLSRQSFAPYTVSEGNRTRSSSTSTNSQARHIARTSTHTSSSPASSYFSNAASLYPTSAASTNATSQPPTSPHLPPVYETAGGLLGRKADSATTSAHRAHHAQTQAQEAEQALLKFSPSQNRPAQTLAQQLAAYSDTLAAAKKFKAEAEANKRAGPSGLVPKSTEVRYETLDKVGTSTPTVLTQGERKADGPVNDRVVTAAALAQPLDRRRKPTASLTLPAGPSPLRASSPAPSVAAVQPSLGHKVALSTHIQNQDAISSSAASTRRSEPSNVTPRSREKGPPSWRNHSIDLDRLAPPAPSLRTGRQNRIPSLGHPAMQTKDTRITVLTSSSTGTSSPKTSPASSAVSAPKQPTPRQQKPPSMLSITPTVTRTSEHSIAHSVAPALPPQPAKPPSPSVQMPVVPSSRKSKGKLSKFVSAFKGL</sequence>
<dbReference type="OrthoDB" id="194358at2759"/>
<evidence type="ECO:0000256" key="1">
    <source>
        <dbReference type="ARBA" id="ARBA00012210"/>
    </source>
</evidence>
<accession>G7E7K1</accession>
<dbReference type="PANTHER" id="PTHR24161:SF85">
    <property type="entry name" value="PALMITOYLTRANSFERASE HIP14"/>
    <property type="match status" value="1"/>
</dbReference>
<feature type="region of interest" description="Disordered" evidence="5">
    <location>
        <begin position="226"/>
        <end position="265"/>
    </location>
</feature>
<dbReference type="Pfam" id="PF12796">
    <property type="entry name" value="Ank_2"/>
    <property type="match status" value="2"/>
</dbReference>
<dbReference type="GO" id="GO:0019706">
    <property type="term" value="F:protein-cysteine S-palmitoyltransferase activity"/>
    <property type="evidence" value="ECO:0007669"/>
    <property type="project" value="UniProtKB-EC"/>
</dbReference>
<protein>
    <recommendedName>
        <fullName evidence="1">protein S-acyltransferase</fullName>
        <ecNumber evidence="1">2.3.1.225</ecNumber>
    </recommendedName>
</protein>
<dbReference type="EC" id="2.3.1.225" evidence="1"/>
<dbReference type="HOGENOM" id="CLU_014630_0_0_1"/>
<feature type="compositionally biased region" description="Polar residues" evidence="5">
    <location>
        <begin position="386"/>
        <end position="396"/>
    </location>
</feature>
<feature type="repeat" description="ANK" evidence="4">
    <location>
        <begin position="57"/>
        <end position="89"/>
    </location>
</feature>
<feature type="compositionally biased region" description="Low complexity" evidence="5">
    <location>
        <begin position="315"/>
        <end position="326"/>
    </location>
</feature>
<feature type="compositionally biased region" description="Low complexity" evidence="5">
    <location>
        <begin position="888"/>
        <end position="897"/>
    </location>
</feature>
<evidence type="ECO:0000313" key="6">
    <source>
        <dbReference type="EMBL" id="GAA98811.1"/>
    </source>
</evidence>
<feature type="compositionally biased region" description="Low complexity" evidence="5">
    <location>
        <begin position="509"/>
        <end position="518"/>
    </location>
</feature>
<feature type="region of interest" description="Disordered" evidence="5">
    <location>
        <begin position="278"/>
        <end position="401"/>
    </location>
</feature>
<feature type="region of interest" description="Disordered" evidence="5">
    <location>
        <begin position="501"/>
        <end position="537"/>
    </location>
</feature>
<evidence type="ECO:0000256" key="3">
    <source>
        <dbReference type="ARBA" id="ARBA00023043"/>
    </source>
</evidence>
<feature type="compositionally biased region" description="Low complexity" evidence="5">
    <location>
        <begin position="526"/>
        <end position="537"/>
    </location>
</feature>